<keyword evidence="1" id="KW-0812">Transmembrane</keyword>
<gene>
    <name evidence="2" type="ORF">GALL_133630</name>
</gene>
<keyword evidence="1" id="KW-1133">Transmembrane helix</keyword>
<evidence type="ECO:0000313" key="2">
    <source>
        <dbReference type="EMBL" id="OIR04432.1"/>
    </source>
</evidence>
<evidence type="ECO:0000256" key="1">
    <source>
        <dbReference type="SAM" id="Phobius"/>
    </source>
</evidence>
<dbReference type="AlphaFoldDB" id="A0A1J5SK85"/>
<organism evidence="2">
    <name type="scientific">mine drainage metagenome</name>
    <dbReference type="NCBI Taxonomy" id="410659"/>
    <lineage>
        <taxon>unclassified sequences</taxon>
        <taxon>metagenomes</taxon>
        <taxon>ecological metagenomes</taxon>
    </lineage>
</organism>
<reference evidence="2" key="1">
    <citation type="submission" date="2016-10" db="EMBL/GenBank/DDBJ databases">
        <title>Sequence of Gallionella enrichment culture.</title>
        <authorList>
            <person name="Poehlein A."/>
            <person name="Muehling M."/>
            <person name="Daniel R."/>
        </authorList>
    </citation>
    <scope>NUCLEOTIDE SEQUENCE</scope>
</reference>
<sequence length="174" mass="19244">MNRRLYFMLPDTDSAHTMFNELLLARVDANRIHFLANADVQLGDLPEATVSERTDLIEGWEMGMGLGTLVGFAAGLIAISIPTWWYTKPIPVIATLVICSLAGLLVGGLWTALIATTIPNSQLKPFEGLIAKGQVLMIVLAPFHRVQEIRRLLAEKHPEVTYNGTWPAEHVIFP</sequence>
<evidence type="ECO:0008006" key="3">
    <source>
        <dbReference type="Google" id="ProtNLM"/>
    </source>
</evidence>
<feature type="transmembrane region" description="Helical" evidence="1">
    <location>
        <begin position="66"/>
        <end position="86"/>
    </location>
</feature>
<proteinExistence type="predicted"/>
<protein>
    <recommendedName>
        <fullName evidence="3">Transmembrane protein</fullName>
    </recommendedName>
</protein>
<dbReference type="EMBL" id="MLJW01000057">
    <property type="protein sequence ID" value="OIR04432.1"/>
    <property type="molecule type" value="Genomic_DNA"/>
</dbReference>
<comment type="caution">
    <text evidence="2">The sequence shown here is derived from an EMBL/GenBank/DDBJ whole genome shotgun (WGS) entry which is preliminary data.</text>
</comment>
<name>A0A1J5SK85_9ZZZZ</name>
<feature type="transmembrane region" description="Helical" evidence="1">
    <location>
        <begin position="92"/>
        <end position="115"/>
    </location>
</feature>
<keyword evidence="1" id="KW-0472">Membrane</keyword>
<accession>A0A1J5SK85</accession>